<dbReference type="AlphaFoldDB" id="A0A9D4KDN3"/>
<sequence length="71" mass="8304">MAKQFPGQSDHTFWLMMHSIRLYWKKILPAAFQPGDIVSTEISSKDIDELKIVEDLKALFDGVHSRMWKCH</sequence>
<comment type="caution">
    <text evidence="1">The sequence shown here is derived from an EMBL/GenBank/DDBJ whole genome shotgun (WGS) entry which is preliminary data.</text>
</comment>
<reference evidence="1" key="2">
    <citation type="submission" date="2020-11" db="EMBL/GenBank/DDBJ databases">
        <authorList>
            <person name="McCartney M.A."/>
            <person name="Auch B."/>
            <person name="Kono T."/>
            <person name="Mallez S."/>
            <person name="Becker A."/>
            <person name="Gohl D.M."/>
            <person name="Silverstein K.A.T."/>
            <person name="Koren S."/>
            <person name="Bechman K.B."/>
            <person name="Herman A."/>
            <person name="Abrahante J.E."/>
            <person name="Garbe J."/>
        </authorList>
    </citation>
    <scope>NUCLEOTIDE SEQUENCE</scope>
    <source>
        <strain evidence="1">Duluth1</strain>
        <tissue evidence="1">Whole animal</tissue>
    </source>
</reference>
<dbReference type="Proteomes" id="UP000828390">
    <property type="component" value="Unassembled WGS sequence"/>
</dbReference>
<keyword evidence="2" id="KW-1185">Reference proteome</keyword>
<name>A0A9D4KDN3_DREPO</name>
<proteinExistence type="predicted"/>
<dbReference type="EMBL" id="JAIWYP010000004">
    <property type="protein sequence ID" value="KAH3837908.1"/>
    <property type="molecule type" value="Genomic_DNA"/>
</dbReference>
<protein>
    <submittedName>
        <fullName evidence="1">Uncharacterized protein</fullName>
    </submittedName>
</protein>
<reference evidence="1" key="1">
    <citation type="journal article" date="2019" name="bioRxiv">
        <title>The Genome of the Zebra Mussel, Dreissena polymorpha: A Resource for Invasive Species Research.</title>
        <authorList>
            <person name="McCartney M.A."/>
            <person name="Auch B."/>
            <person name="Kono T."/>
            <person name="Mallez S."/>
            <person name="Zhang Y."/>
            <person name="Obille A."/>
            <person name="Becker A."/>
            <person name="Abrahante J.E."/>
            <person name="Garbe J."/>
            <person name="Badalamenti J.P."/>
            <person name="Herman A."/>
            <person name="Mangelson H."/>
            <person name="Liachko I."/>
            <person name="Sullivan S."/>
            <person name="Sone E.D."/>
            <person name="Koren S."/>
            <person name="Silverstein K.A.T."/>
            <person name="Beckman K.B."/>
            <person name="Gohl D.M."/>
        </authorList>
    </citation>
    <scope>NUCLEOTIDE SEQUENCE</scope>
    <source>
        <strain evidence="1">Duluth1</strain>
        <tissue evidence="1">Whole animal</tissue>
    </source>
</reference>
<organism evidence="1 2">
    <name type="scientific">Dreissena polymorpha</name>
    <name type="common">Zebra mussel</name>
    <name type="synonym">Mytilus polymorpha</name>
    <dbReference type="NCBI Taxonomy" id="45954"/>
    <lineage>
        <taxon>Eukaryota</taxon>
        <taxon>Metazoa</taxon>
        <taxon>Spiralia</taxon>
        <taxon>Lophotrochozoa</taxon>
        <taxon>Mollusca</taxon>
        <taxon>Bivalvia</taxon>
        <taxon>Autobranchia</taxon>
        <taxon>Heteroconchia</taxon>
        <taxon>Euheterodonta</taxon>
        <taxon>Imparidentia</taxon>
        <taxon>Neoheterodontei</taxon>
        <taxon>Myida</taxon>
        <taxon>Dreissenoidea</taxon>
        <taxon>Dreissenidae</taxon>
        <taxon>Dreissena</taxon>
    </lineage>
</organism>
<accession>A0A9D4KDN3</accession>
<evidence type="ECO:0000313" key="1">
    <source>
        <dbReference type="EMBL" id="KAH3837908.1"/>
    </source>
</evidence>
<evidence type="ECO:0000313" key="2">
    <source>
        <dbReference type="Proteomes" id="UP000828390"/>
    </source>
</evidence>
<gene>
    <name evidence="1" type="ORF">DPMN_111310</name>
</gene>